<evidence type="ECO:0000256" key="1">
    <source>
        <dbReference type="ARBA" id="ARBA00004651"/>
    </source>
</evidence>
<dbReference type="InterPro" id="IPR050367">
    <property type="entry name" value="APC_superfamily"/>
</dbReference>
<dbReference type="InterPro" id="IPR002293">
    <property type="entry name" value="AA/rel_permease1"/>
</dbReference>
<feature type="transmembrane region" description="Helical" evidence="7">
    <location>
        <begin position="232"/>
        <end position="259"/>
    </location>
</feature>
<dbReference type="PANTHER" id="PTHR42770:SF13">
    <property type="entry name" value="L-METHIONINE_BRANCHED-CHAIN AMINO ACID EXPORTER YJEH"/>
    <property type="match status" value="1"/>
</dbReference>
<keyword evidence="2" id="KW-1003">Cell membrane</keyword>
<feature type="transmembrane region" description="Helical" evidence="7">
    <location>
        <begin position="368"/>
        <end position="390"/>
    </location>
</feature>
<dbReference type="EMBL" id="BAAANS010000127">
    <property type="protein sequence ID" value="GAA2126699.1"/>
    <property type="molecule type" value="Genomic_DNA"/>
</dbReference>
<feature type="transmembrane region" description="Helical" evidence="7">
    <location>
        <begin position="159"/>
        <end position="181"/>
    </location>
</feature>
<evidence type="ECO:0000256" key="7">
    <source>
        <dbReference type="SAM" id="Phobius"/>
    </source>
</evidence>
<evidence type="ECO:0000313" key="9">
    <source>
        <dbReference type="Proteomes" id="UP001500897"/>
    </source>
</evidence>
<dbReference type="RefSeq" id="WP_344559611.1">
    <property type="nucleotide sequence ID" value="NZ_BAAANS010000127.1"/>
</dbReference>
<evidence type="ECO:0000313" key="8">
    <source>
        <dbReference type="EMBL" id="GAA2126699.1"/>
    </source>
</evidence>
<protein>
    <recommendedName>
        <fullName evidence="10">Amino acid efflux transporter</fullName>
    </recommendedName>
</protein>
<feature type="region of interest" description="Disordered" evidence="6">
    <location>
        <begin position="313"/>
        <end position="335"/>
    </location>
</feature>
<accession>A0ABN2YH17</accession>
<evidence type="ECO:0008006" key="10">
    <source>
        <dbReference type="Google" id="ProtNLM"/>
    </source>
</evidence>
<evidence type="ECO:0000256" key="6">
    <source>
        <dbReference type="SAM" id="MobiDB-lite"/>
    </source>
</evidence>
<sequence>MTDTATTSLPRSPSAAPGPLSTAGASALYVGALLGPSLLLLPGLAARAAGPASLLAWLALLGLSGLIATVFCALGTRLGSSGGVAGYTAAGLGARAGRAAGWCFLAGVVAGAPVVCLIGGSYAAAAVGADGGTAVRAGLVLLALVLGVRLLGVRTGAGLQLALVSGLVGLVLLAALGSAPAARAAHWTPFLPHGWAGVARAAPPLMFAFVGWEAAASLTTRLRDPRRQLRRVVLIAFAVTSLLCLGLAAATVAVLGPGAGGPVPLADLMRAALGSRGPLLAAGAAVVLTLAATNTYLTGAAALLDALLPPGAATDPTPSPASGPASGATPGPASGRRGSLVVVGATVLTGGPLFALVGTGLLTTAQLVAVPTALFLAVYLTCTAAAVRVLDGMPRLAAAVSCPAVLALLLGTGWPVLLAAAVALTAAALGRTDDRSPSGRSAAAREGSPAGGV</sequence>
<keyword evidence="4 7" id="KW-1133">Transmembrane helix</keyword>
<dbReference type="Pfam" id="PF13520">
    <property type="entry name" value="AA_permease_2"/>
    <property type="match status" value="1"/>
</dbReference>
<evidence type="ECO:0000256" key="5">
    <source>
        <dbReference type="ARBA" id="ARBA00023136"/>
    </source>
</evidence>
<keyword evidence="9" id="KW-1185">Reference proteome</keyword>
<proteinExistence type="predicted"/>
<feature type="transmembrane region" description="Helical" evidence="7">
    <location>
        <begin position="99"/>
        <end position="122"/>
    </location>
</feature>
<dbReference type="Proteomes" id="UP001500897">
    <property type="component" value="Unassembled WGS sequence"/>
</dbReference>
<dbReference type="PANTHER" id="PTHR42770">
    <property type="entry name" value="AMINO ACID TRANSPORTER-RELATED"/>
    <property type="match status" value="1"/>
</dbReference>
<feature type="transmembrane region" description="Helical" evidence="7">
    <location>
        <begin position="54"/>
        <end position="78"/>
    </location>
</feature>
<keyword evidence="3 7" id="KW-0812">Transmembrane</keyword>
<feature type="transmembrane region" description="Helical" evidence="7">
    <location>
        <begin position="20"/>
        <end position="42"/>
    </location>
</feature>
<comment type="subcellular location">
    <subcellularLocation>
        <location evidence="1">Cell membrane</location>
        <topology evidence="1">Multi-pass membrane protein</topology>
    </subcellularLocation>
</comment>
<feature type="transmembrane region" description="Helical" evidence="7">
    <location>
        <begin position="201"/>
        <end position="220"/>
    </location>
</feature>
<feature type="transmembrane region" description="Helical" evidence="7">
    <location>
        <begin position="340"/>
        <end position="362"/>
    </location>
</feature>
<name>A0ABN2YH17_9ACTN</name>
<evidence type="ECO:0000256" key="4">
    <source>
        <dbReference type="ARBA" id="ARBA00022989"/>
    </source>
</evidence>
<dbReference type="Gene3D" id="1.20.1740.10">
    <property type="entry name" value="Amino acid/polyamine transporter I"/>
    <property type="match status" value="1"/>
</dbReference>
<comment type="caution">
    <text evidence="8">The sequence shown here is derived from an EMBL/GenBank/DDBJ whole genome shotgun (WGS) entry which is preliminary data.</text>
</comment>
<feature type="region of interest" description="Disordered" evidence="6">
    <location>
        <begin position="431"/>
        <end position="453"/>
    </location>
</feature>
<evidence type="ECO:0000256" key="2">
    <source>
        <dbReference type="ARBA" id="ARBA00022475"/>
    </source>
</evidence>
<keyword evidence="5 7" id="KW-0472">Membrane</keyword>
<evidence type="ECO:0000256" key="3">
    <source>
        <dbReference type="ARBA" id="ARBA00022692"/>
    </source>
</evidence>
<feature type="transmembrane region" description="Helical" evidence="7">
    <location>
        <begin position="402"/>
        <end position="429"/>
    </location>
</feature>
<feature type="transmembrane region" description="Helical" evidence="7">
    <location>
        <begin position="134"/>
        <end position="152"/>
    </location>
</feature>
<dbReference type="PIRSF" id="PIRSF006060">
    <property type="entry name" value="AA_transporter"/>
    <property type="match status" value="1"/>
</dbReference>
<gene>
    <name evidence="8" type="ORF">GCM10009759_79200</name>
</gene>
<reference evidence="8 9" key="1">
    <citation type="journal article" date="2019" name="Int. J. Syst. Evol. Microbiol.">
        <title>The Global Catalogue of Microorganisms (GCM) 10K type strain sequencing project: providing services to taxonomists for standard genome sequencing and annotation.</title>
        <authorList>
            <consortium name="The Broad Institute Genomics Platform"/>
            <consortium name="The Broad Institute Genome Sequencing Center for Infectious Disease"/>
            <person name="Wu L."/>
            <person name="Ma J."/>
        </authorList>
    </citation>
    <scope>NUCLEOTIDE SEQUENCE [LARGE SCALE GENOMIC DNA]</scope>
    <source>
        <strain evidence="8 9">JCM 14559</strain>
    </source>
</reference>
<organism evidence="8 9">
    <name type="scientific">Kitasatospora saccharophila</name>
    <dbReference type="NCBI Taxonomy" id="407973"/>
    <lineage>
        <taxon>Bacteria</taxon>
        <taxon>Bacillati</taxon>
        <taxon>Actinomycetota</taxon>
        <taxon>Actinomycetes</taxon>
        <taxon>Kitasatosporales</taxon>
        <taxon>Streptomycetaceae</taxon>
        <taxon>Kitasatospora</taxon>
    </lineage>
</organism>